<comment type="caution">
    <text evidence="1">The sequence shown here is derived from an EMBL/GenBank/DDBJ whole genome shotgun (WGS) entry which is preliminary data.</text>
</comment>
<accession>A0AAV4SLC3</accession>
<organism evidence="1 2">
    <name type="scientific">Caerostris extrusa</name>
    <name type="common">Bark spider</name>
    <name type="synonym">Caerostris bankana</name>
    <dbReference type="NCBI Taxonomy" id="172846"/>
    <lineage>
        <taxon>Eukaryota</taxon>
        <taxon>Metazoa</taxon>
        <taxon>Ecdysozoa</taxon>
        <taxon>Arthropoda</taxon>
        <taxon>Chelicerata</taxon>
        <taxon>Arachnida</taxon>
        <taxon>Araneae</taxon>
        <taxon>Araneomorphae</taxon>
        <taxon>Entelegynae</taxon>
        <taxon>Araneoidea</taxon>
        <taxon>Araneidae</taxon>
        <taxon>Caerostris</taxon>
    </lineage>
</organism>
<dbReference type="Proteomes" id="UP001054945">
    <property type="component" value="Unassembled WGS sequence"/>
</dbReference>
<proteinExistence type="predicted"/>
<evidence type="ECO:0000313" key="1">
    <source>
        <dbReference type="EMBL" id="GIY33275.1"/>
    </source>
</evidence>
<sequence length="77" mass="9057">MKDSVNVRKSCILCNGPPFRNFKNLPTTYPWNKKYSEFKCRNHLTIGEARRLYAQSSKTNYSDAKLKSTRLLQTLKR</sequence>
<keyword evidence="2" id="KW-1185">Reference proteome</keyword>
<evidence type="ECO:0000313" key="2">
    <source>
        <dbReference type="Proteomes" id="UP001054945"/>
    </source>
</evidence>
<dbReference type="EMBL" id="BPLR01009614">
    <property type="protein sequence ID" value="GIY33275.1"/>
    <property type="molecule type" value="Genomic_DNA"/>
</dbReference>
<dbReference type="AlphaFoldDB" id="A0AAV4SLC3"/>
<reference evidence="1 2" key="1">
    <citation type="submission" date="2021-06" db="EMBL/GenBank/DDBJ databases">
        <title>Caerostris extrusa draft genome.</title>
        <authorList>
            <person name="Kono N."/>
            <person name="Arakawa K."/>
        </authorList>
    </citation>
    <scope>NUCLEOTIDE SEQUENCE [LARGE SCALE GENOMIC DNA]</scope>
</reference>
<name>A0AAV4SLC3_CAEEX</name>
<gene>
    <name evidence="1" type="ORF">CEXT_303031</name>
</gene>
<protein>
    <submittedName>
        <fullName evidence="1">Uncharacterized protein</fullName>
    </submittedName>
</protein>